<evidence type="ECO:0000313" key="2">
    <source>
        <dbReference type="EMBL" id="USD22226.1"/>
    </source>
</evidence>
<sequence>MSLKQLNREITQCRVDAEKQRRSALRLFDQQQRQINQQLGKIPIVAILGVAFAAGFITEKLWQLPHTSQIIQFALSMRAL</sequence>
<organism evidence="2 3">
    <name type="scientific">Microbulbifer variabilis</name>
    <dbReference type="NCBI Taxonomy" id="266805"/>
    <lineage>
        <taxon>Bacteria</taxon>
        <taxon>Pseudomonadati</taxon>
        <taxon>Pseudomonadota</taxon>
        <taxon>Gammaproteobacteria</taxon>
        <taxon>Cellvibrionales</taxon>
        <taxon>Microbulbiferaceae</taxon>
        <taxon>Microbulbifer</taxon>
    </lineage>
</organism>
<protein>
    <submittedName>
        <fullName evidence="2">Uncharacterized protein</fullName>
    </submittedName>
</protein>
<reference evidence="2" key="1">
    <citation type="submission" date="2022-02" db="EMBL/GenBank/DDBJ databases">
        <title>Coral-associated bacteria.</title>
        <authorList>
            <person name="Tang K."/>
            <person name="Wang X."/>
        </authorList>
    </citation>
    <scope>NUCLEOTIDE SEQUENCE</scope>
    <source>
        <strain evidence="2">SCSIO 43006</strain>
    </source>
</reference>
<keyword evidence="1" id="KW-1133">Transmembrane helix</keyword>
<gene>
    <name evidence="2" type="ORF">MJO52_03575</name>
</gene>
<accession>A0ABY4VD47</accession>
<dbReference type="EMBL" id="CP092418">
    <property type="protein sequence ID" value="USD22226.1"/>
    <property type="molecule type" value="Genomic_DNA"/>
</dbReference>
<evidence type="ECO:0000313" key="3">
    <source>
        <dbReference type="Proteomes" id="UP001055658"/>
    </source>
</evidence>
<name>A0ABY4VD47_9GAMM</name>
<keyword evidence="1" id="KW-0472">Membrane</keyword>
<proteinExistence type="predicted"/>
<evidence type="ECO:0000256" key="1">
    <source>
        <dbReference type="SAM" id="Phobius"/>
    </source>
</evidence>
<dbReference type="Proteomes" id="UP001055658">
    <property type="component" value="Chromosome"/>
</dbReference>
<dbReference type="RefSeq" id="WP_252084589.1">
    <property type="nucleotide sequence ID" value="NZ_CP092418.1"/>
</dbReference>
<feature type="transmembrane region" description="Helical" evidence="1">
    <location>
        <begin position="39"/>
        <end position="58"/>
    </location>
</feature>
<keyword evidence="1" id="KW-0812">Transmembrane</keyword>
<keyword evidence="3" id="KW-1185">Reference proteome</keyword>